<keyword evidence="7" id="KW-0677">Repeat</keyword>
<dbReference type="Gene3D" id="3.30.200.20">
    <property type="entry name" value="Phosphorylase Kinase, domain 1"/>
    <property type="match status" value="1"/>
</dbReference>
<dbReference type="SUPFAM" id="SSF56112">
    <property type="entry name" value="Protein kinase-like (PK-like)"/>
    <property type="match status" value="1"/>
</dbReference>
<dbReference type="InterPro" id="IPR013210">
    <property type="entry name" value="LRR_N_plant-typ"/>
</dbReference>
<keyword evidence="3" id="KW-0134">Cell wall</keyword>
<evidence type="ECO:0000256" key="2">
    <source>
        <dbReference type="ARBA" id="ARBA00004370"/>
    </source>
</evidence>
<dbReference type="GO" id="GO:0005524">
    <property type="term" value="F:ATP binding"/>
    <property type="evidence" value="ECO:0007669"/>
    <property type="project" value="InterPro"/>
</dbReference>
<dbReference type="Pfam" id="PF08263">
    <property type="entry name" value="LRRNT_2"/>
    <property type="match status" value="1"/>
</dbReference>
<comment type="subcellular location">
    <subcellularLocation>
        <location evidence="2">Membrane</location>
    </subcellularLocation>
    <subcellularLocation>
        <location evidence="1">Secreted</location>
        <location evidence="1">Cell wall</location>
    </subcellularLocation>
</comment>
<comment type="similarity">
    <text evidence="10">Belongs to the polygalacturonase-inhibiting protein family.</text>
</comment>
<dbReference type="InterPro" id="IPR000719">
    <property type="entry name" value="Prot_kinase_dom"/>
</dbReference>
<reference evidence="14 15" key="1">
    <citation type="journal article" date="2014" name="PLoS ONE">
        <title>Global Analysis of Gene Expression Profiles in Physic Nut (Jatropha curcas L.) Seedlings Exposed to Salt Stress.</title>
        <authorList>
            <person name="Zhang L."/>
            <person name="Zhang C."/>
            <person name="Wu P."/>
            <person name="Chen Y."/>
            <person name="Li M."/>
            <person name="Jiang H."/>
            <person name="Wu G."/>
        </authorList>
    </citation>
    <scope>NUCLEOTIDE SEQUENCE [LARGE SCALE GENOMIC DNA]</scope>
    <source>
        <strain evidence="15">cv. GZQX0401</strain>
        <tissue evidence="14">Young leaves</tissue>
    </source>
</reference>
<keyword evidence="3" id="KW-0964">Secreted</keyword>
<dbReference type="InterPro" id="IPR011009">
    <property type="entry name" value="Kinase-like_dom_sf"/>
</dbReference>
<dbReference type="PROSITE" id="PS50011">
    <property type="entry name" value="PROTEIN_KINASE_DOM"/>
    <property type="match status" value="1"/>
</dbReference>
<keyword evidence="15" id="KW-1185">Reference proteome</keyword>
<dbReference type="Pfam" id="PF07714">
    <property type="entry name" value="PK_Tyr_Ser-Thr"/>
    <property type="match status" value="1"/>
</dbReference>
<sequence>MTVVRLLVLLFLFILSFCNLSSSLSENEALVKFKESLTNAEALDDWVSGPSPCEEKWVGVVCFDGTITGLHLSNLGLSGTIDVEALQELPGLRTTSFINNSFTGPIPAFNKIGALKSLLLSHNGFSGEIANDFFAPMLSLKKVWLSDNKFTGKIPESVMQLKNLKELHLEGNQFSGPIPPLNQAKQVITSLDLSNNKLEGEIPSSFSTFSADSFANNDKLCGQPLHVACSSSTPSLAVSLPNSSSSSSSAAATSVASSSNPSDSASEVMYTLCSPNGRHKDDDFSMLEKENLDEVVLSVRASGSNKRQPSDNSRRSTSSTRRGPHQGRNGMGDLIMINDERGTFGLQDLMKAAAEVLGSGGLGSAYKAMLTSGVSVVVKRIREMNMLSRDGFDAEMRKFGRIRHKNILTPLAYHFRKEEKLMVTEYMPKGSLLYVIHGDRGICHSELNWENRLKIIKGIANGLSFLHTEYSTYNLPHGNLKSSNVVLDDDYEPLLTDYALDPLTNPNHSAQTMFAYKSPEYLLNHQVSAKSDVFCLGIIILEVVTGKFPSQYLANGKGGTDVVKWVQRAKAEGKEQEVIDPEIANGSSAESIQEMVKLLRIGAACAESNTALRLDMKEAIRRIGEVKV</sequence>
<accession>A0A067KCR7</accession>
<feature type="compositionally biased region" description="Low complexity" evidence="11">
    <location>
        <begin position="236"/>
        <end position="266"/>
    </location>
</feature>
<dbReference type="Pfam" id="PF13855">
    <property type="entry name" value="LRR_8"/>
    <property type="match status" value="1"/>
</dbReference>
<dbReference type="Gene3D" id="3.80.10.10">
    <property type="entry name" value="Ribonuclease Inhibitor"/>
    <property type="match status" value="2"/>
</dbReference>
<dbReference type="AlphaFoldDB" id="A0A067KCR7"/>
<evidence type="ECO:0000256" key="6">
    <source>
        <dbReference type="ARBA" id="ARBA00022729"/>
    </source>
</evidence>
<evidence type="ECO:0000256" key="10">
    <source>
        <dbReference type="ARBA" id="ARBA00038043"/>
    </source>
</evidence>
<evidence type="ECO:0000256" key="5">
    <source>
        <dbReference type="ARBA" id="ARBA00022692"/>
    </source>
</evidence>
<feature type="region of interest" description="Disordered" evidence="11">
    <location>
        <begin position="299"/>
        <end position="333"/>
    </location>
</feature>
<evidence type="ECO:0000256" key="12">
    <source>
        <dbReference type="SAM" id="SignalP"/>
    </source>
</evidence>
<dbReference type="STRING" id="180498.A0A067KCR7"/>
<dbReference type="InterPro" id="IPR032675">
    <property type="entry name" value="LRR_dom_sf"/>
</dbReference>
<keyword evidence="4" id="KW-0433">Leucine-rich repeat</keyword>
<dbReference type="PANTHER" id="PTHR48007">
    <property type="entry name" value="LEUCINE-RICH REPEAT RECEPTOR-LIKE PROTEIN KINASE PXC1"/>
    <property type="match status" value="1"/>
</dbReference>
<dbReference type="SUPFAM" id="SSF52058">
    <property type="entry name" value="L domain-like"/>
    <property type="match status" value="1"/>
</dbReference>
<protein>
    <recommendedName>
        <fullName evidence="13">Protein kinase domain-containing protein</fullName>
    </recommendedName>
</protein>
<keyword evidence="9" id="KW-0472">Membrane</keyword>
<evidence type="ECO:0000256" key="3">
    <source>
        <dbReference type="ARBA" id="ARBA00022512"/>
    </source>
</evidence>
<dbReference type="GO" id="GO:0016020">
    <property type="term" value="C:membrane"/>
    <property type="evidence" value="ECO:0007669"/>
    <property type="project" value="UniProtKB-SubCell"/>
</dbReference>
<evidence type="ECO:0000256" key="8">
    <source>
        <dbReference type="ARBA" id="ARBA00022989"/>
    </source>
</evidence>
<feature type="chain" id="PRO_5001639446" description="Protein kinase domain-containing protein" evidence="12">
    <location>
        <begin position="24"/>
        <end position="628"/>
    </location>
</feature>
<proteinExistence type="inferred from homology"/>
<evidence type="ECO:0000256" key="9">
    <source>
        <dbReference type="ARBA" id="ARBA00023136"/>
    </source>
</evidence>
<dbReference type="InterPro" id="IPR001611">
    <property type="entry name" value="Leu-rich_rpt"/>
</dbReference>
<dbReference type="EMBL" id="KK914539">
    <property type="protein sequence ID" value="KDP33937.1"/>
    <property type="molecule type" value="Genomic_DNA"/>
</dbReference>
<keyword evidence="5" id="KW-0812">Transmembrane</keyword>
<dbReference type="FunFam" id="3.80.10.10:FF:000400">
    <property type="entry name" value="Nuclear pore complex protein NUP107"/>
    <property type="match status" value="1"/>
</dbReference>
<evidence type="ECO:0000313" key="14">
    <source>
        <dbReference type="EMBL" id="KDP33937.1"/>
    </source>
</evidence>
<evidence type="ECO:0000256" key="7">
    <source>
        <dbReference type="ARBA" id="ARBA00022737"/>
    </source>
</evidence>
<dbReference type="InterPro" id="IPR001245">
    <property type="entry name" value="Ser-Thr/Tyr_kinase_cat_dom"/>
</dbReference>
<dbReference type="OrthoDB" id="418615at2759"/>
<evidence type="ECO:0000313" key="15">
    <source>
        <dbReference type="Proteomes" id="UP000027138"/>
    </source>
</evidence>
<dbReference type="Gene3D" id="1.10.510.10">
    <property type="entry name" value="Transferase(Phosphotransferase) domain 1"/>
    <property type="match status" value="1"/>
</dbReference>
<evidence type="ECO:0000256" key="1">
    <source>
        <dbReference type="ARBA" id="ARBA00004191"/>
    </source>
</evidence>
<gene>
    <name evidence="14" type="ORF">JCGZ_07508</name>
</gene>
<dbReference type="InterPro" id="IPR046959">
    <property type="entry name" value="PRK1-6/SRF4-like"/>
</dbReference>
<dbReference type="PANTHER" id="PTHR48007:SF29">
    <property type="entry name" value="POLLEN RECEPTOR-LIKE KINASE 3"/>
    <property type="match status" value="1"/>
</dbReference>
<keyword evidence="8" id="KW-1133">Transmembrane helix</keyword>
<evidence type="ECO:0000259" key="13">
    <source>
        <dbReference type="PROSITE" id="PS50011"/>
    </source>
</evidence>
<dbReference type="Proteomes" id="UP000027138">
    <property type="component" value="Unassembled WGS sequence"/>
</dbReference>
<feature type="domain" description="Protein kinase" evidence="13">
    <location>
        <begin position="351"/>
        <end position="628"/>
    </location>
</feature>
<feature type="signal peptide" evidence="12">
    <location>
        <begin position="1"/>
        <end position="23"/>
    </location>
</feature>
<keyword evidence="6 12" id="KW-0732">Signal</keyword>
<evidence type="ECO:0000256" key="11">
    <source>
        <dbReference type="SAM" id="MobiDB-lite"/>
    </source>
</evidence>
<evidence type="ECO:0000256" key="4">
    <source>
        <dbReference type="ARBA" id="ARBA00022614"/>
    </source>
</evidence>
<name>A0A067KCR7_JATCU</name>
<dbReference type="GO" id="GO:0004672">
    <property type="term" value="F:protein kinase activity"/>
    <property type="evidence" value="ECO:0007669"/>
    <property type="project" value="InterPro"/>
</dbReference>
<feature type="region of interest" description="Disordered" evidence="11">
    <location>
        <begin position="236"/>
        <end position="274"/>
    </location>
</feature>
<organism evidence="14 15">
    <name type="scientific">Jatropha curcas</name>
    <name type="common">Barbados nut</name>
    <dbReference type="NCBI Taxonomy" id="180498"/>
    <lineage>
        <taxon>Eukaryota</taxon>
        <taxon>Viridiplantae</taxon>
        <taxon>Streptophyta</taxon>
        <taxon>Embryophyta</taxon>
        <taxon>Tracheophyta</taxon>
        <taxon>Spermatophyta</taxon>
        <taxon>Magnoliopsida</taxon>
        <taxon>eudicotyledons</taxon>
        <taxon>Gunneridae</taxon>
        <taxon>Pentapetalae</taxon>
        <taxon>rosids</taxon>
        <taxon>fabids</taxon>
        <taxon>Malpighiales</taxon>
        <taxon>Euphorbiaceae</taxon>
        <taxon>Crotonoideae</taxon>
        <taxon>Jatropheae</taxon>
        <taxon>Jatropha</taxon>
    </lineage>
</organism>
<dbReference type="Pfam" id="PF00560">
    <property type="entry name" value="LRR_1"/>
    <property type="match status" value="1"/>
</dbReference>